<dbReference type="AlphaFoldDB" id="A0A938BRF2"/>
<feature type="transmembrane region" description="Helical" evidence="2">
    <location>
        <begin position="326"/>
        <end position="346"/>
    </location>
</feature>
<dbReference type="InterPro" id="IPR027463">
    <property type="entry name" value="AcrB_DN_DC_subdom"/>
</dbReference>
<dbReference type="GO" id="GO:0005886">
    <property type="term" value="C:plasma membrane"/>
    <property type="evidence" value="ECO:0007669"/>
    <property type="project" value="TreeGrafter"/>
</dbReference>
<sequence length="1069" mass="115563">ARRPLNLLPDISYPTLTIRTEYADSAPAEVEKLVTEPLEEAVSVIQGVRLLRSVSRPGVSEVTLEFAWKTRMDYAALDVREKIDLVGLPADAASPVLLRYDPRLDPILRIGVHGGDLAELRHLAERVLKKDLESIEGVASVRARGGLEEEIQVEVDEGKLAALGIPIREVSRFLGGQNINAAGGRLRDREAEFLVRTVNEFRGLEDVAEAILHEGGGRVVRLRDVASIRRGIKEREIVSRVQGEEAVELAIYKEGSANTVQVARAVKRRLSRIGQDLPAGVSTRVLFDQSRFIEQSLREVRSNAIAGGLLAVLVLYLFLRRRRSTLIVGLTIPLSVVATFFVMQQLGVSLNIMSLGGLALGVGMLVDNAIVVLEAIHRRRTLGLPQWEATRVGAEEVSRAVTASTLTTVAVFLPILFVEGIAGQIFKDQALTVTASLIVSLLAALTLIPVFSSVGAKRPAAAPGARLDAAPPSAPDPEPAGAAAAPRRPLPRRGALAGVFRLPGRAFLAAGRGLLFLLRWASRLFAVLLPGLLLRAGLLAARLLARPLRLALRPLEFAFDRAWQALAALYPRLLASALAHRRRTLALAGGCALLAAALTPLLGLELVPEFTQGEFTCELEFAPGTPLLRSAERVAAIEKDLLDDPRLASLFATVGESPELGGRATERRENIAQLHVRIADPGNRRQEEAVVEAIRRRLARDPDIRHTFRRPTYFSFETPIEVAVYGHDLDALRDYAAELTAGMSRLRGLRDVRSSLEQGSPEVQVRFRRERAAALDLDLESISRTLRSKIHGDVATRLKEQDRQVDILVRAARAEDIEVGQVRNLVVGQAGGVPILLSAVADVVSGHGPAQIHRIGQHRAAVVRADLAGRDLGSASRAVQEWLRRHPPPSPLQAELGGQHREASRSYRSLALAAFLAVFMVYLVMASQFESFLHPLVILFTVPLGAVGAILALAATGTAVSVMVLIGLVMLSGIVVNNAIVMIDFVNQRRREGMAKIPALIDGAQARLRPILMTSLTTVLGLLPMALGLGEGAELRAPLAITVMGGLLLATLLTLVVIPVVYATLDRSA</sequence>
<keyword evidence="2" id="KW-0472">Membrane</keyword>
<evidence type="ECO:0000256" key="2">
    <source>
        <dbReference type="SAM" id="Phobius"/>
    </source>
</evidence>
<feature type="transmembrane region" description="Helical" evidence="2">
    <location>
        <begin position="585"/>
        <end position="604"/>
    </location>
</feature>
<keyword evidence="2" id="KW-1133">Transmembrane helix</keyword>
<name>A0A938BRF2_UNCEI</name>
<feature type="transmembrane region" description="Helical" evidence="2">
    <location>
        <begin position="300"/>
        <end position="319"/>
    </location>
</feature>
<dbReference type="PANTHER" id="PTHR32063:SF0">
    <property type="entry name" value="SWARMING MOTILITY PROTEIN SWRC"/>
    <property type="match status" value="1"/>
</dbReference>
<dbReference type="GO" id="GO:0042910">
    <property type="term" value="F:xenobiotic transmembrane transporter activity"/>
    <property type="evidence" value="ECO:0007669"/>
    <property type="project" value="TreeGrafter"/>
</dbReference>
<feature type="transmembrane region" description="Helical" evidence="2">
    <location>
        <begin position="936"/>
        <end position="956"/>
    </location>
</feature>
<dbReference type="Gene3D" id="3.30.70.1440">
    <property type="entry name" value="Multidrug efflux transporter AcrB pore domain"/>
    <property type="match status" value="1"/>
</dbReference>
<gene>
    <name evidence="3" type="ORF">FJY75_07970</name>
</gene>
<feature type="transmembrane region" description="Helical" evidence="2">
    <location>
        <begin position="962"/>
        <end position="987"/>
    </location>
</feature>
<feature type="transmembrane region" description="Helical" evidence="2">
    <location>
        <begin position="430"/>
        <end position="451"/>
    </location>
</feature>
<dbReference type="PRINTS" id="PR00702">
    <property type="entry name" value="ACRIFLAVINRP"/>
</dbReference>
<feature type="transmembrane region" description="Helical" evidence="2">
    <location>
        <begin position="906"/>
        <end position="924"/>
    </location>
</feature>
<evidence type="ECO:0000313" key="3">
    <source>
        <dbReference type="EMBL" id="MBM3317776.1"/>
    </source>
</evidence>
<feature type="transmembrane region" description="Helical" evidence="2">
    <location>
        <begin position="397"/>
        <end position="418"/>
    </location>
</feature>
<dbReference type="SUPFAM" id="SSF82866">
    <property type="entry name" value="Multidrug efflux transporter AcrB transmembrane domain"/>
    <property type="match status" value="2"/>
</dbReference>
<reference evidence="3" key="1">
    <citation type="submission" date="2019-03" db="EMBL/GenBank/DDBJ databases">
        <title>Lake Tanganyika Metagenome-Assembled Genomes (MAGs).</title>
        <authorList>
            <person name="Tran P."/>
        </authorList>
    </citation>
    <scope>NUCLEOTIDE SEQUENCE</scope>
    <source>
        <strain evidence="3">M_DeepCast_400m_m2_100</strain>
    </source>
</reference>
<feature type="region of interest" description="Disordered" evidence="1">
    <location>
        <begin position="465"/>
        <end position="488"/>
    </location>
</feature>
<feature type="non-terminal residue" evidence="3">
    <location>
        <position position="1"/>
    </location>
</feature>
<dbReference type="Gene3D" id="3.30.70.1430">
    <property type="entry name" value="Multidrug efflux transporter AcrB pore domain"/>
    <property type="match status" value="2"/>
</dbReference>
<dbReference type="SUPFAM" id="SSF82693">
    <property type="entry name" value="Multidrug efflux transporter AcrB pore domain, PN1, PN2, PC1 and PC2 subdomains"/>
    <property type="match status" value="2"/>
</dbReference>
<keyword evidence="2" id="KW-0812">Transmembrane</keyword>
<evidence type="ECO:0000313" key="4">
    <source>
        <dbReference type="Proteomes" id="UP000748308"/>
    </source>
</evidence>
<dbReference type="Pfam" id="PF00873">
    <property type="entry name" value="ACR_tran"/>
    <property type="match status" value="2"/>
</dbReference>
<feature type="compositionally biased region" description="Low complexity" evidence="1">
    <location>
        <begin position="479"/>
        <end position="488"/>
    </location>
</feature>
<dbReference type="Gene3D" id="3.30.2090.10">
    <property type="entry name" value="Multidrug efflux transporter AcrB TolC docking domain, DN and DC subdomains"/>
    <property type="match status" value="2"/>
</dbReference>
<proteinExistence type="predicted"/>
<evidence type="ECO:0000256" key="1">
    <source>
        <dbReference type="SAM" id="MobiDB-lite"/>
    </source>
</evidence>
<dbReference type="Gene3D" id="1.20.1640.10">
    <property type="entry name" value="Multidrug efflux transporter AcrB transmembrane domain"/>
    <property type="match status" value="2"/>
</dbReference>
<accession>A0A938BRF2</accession>
<comment type="caution">
    <text evidence="3">The sequence shown here is derived from an EMBL/GenBank/DDBJ whole genome shotgun (WGS) entry which is preliminary data.</text>
</comment>
<feature type="transmembrane region" description="Helical" evidence="2">
    <location>
        <begin position="1039"/>
        <end position="1065"/>
    </location>
</feature>
<dbReference type="SUPFAM" id="SSF82714">
    <property type="entry name" value="Multidrug efflux transporter AcrB TolC docking domain, DN and DC subdomains"/>
    <property type="match status" value="2"/>
</dbReference>
<dbReference type="Proteomes" id="UP000748308">
    <property type="component" value="Unassembled WGS sequence"/>
</dbReference>
<dbReference type="EMBL" id="VGIY01000186">
    <property type="protein sequence ID" value="MBM3317776.1"/>
    <property type="molecule type" value="Genomic_DNA"/>
</dbReference>
<feature type="transmembrane region" description="Helical" evidence="2">
    <location>
        <begin position="352"/>
        <end position="376"/>
    </location>
</feature>
<protein>
    <submittedName>
        <fullName evidence="3">Efflux RND transporter permease subunit</fullName>
    </submittedName>
</protein>
<feature type="transmembrane region" description="Helical" evidence="2">
    <location>
        <begin position="1008"/>
        <end position="1027"/>
    </location>
</feature>
<dbReference type="PANTHER" id="PTHR32063">
    <property type="match status" value="1"/>
</dbReference>
<dbReference type="InterPro" id="IPR001036">
    <property type="entry name" value="Acrflvin-R"/>
</dbReference>
<organism evidence="3 4">
    <name type="scientific">Eiseniibacteriota bacterium</name>
    <dbReference type="NCBI Taxonomy" id="2212470"/>
    <lineage>
        <taxon>Bacteria</taxon>
        <taxon>Candidatus Eiseniibacteriota</taxon>
    </lineage>
</organism>
<dbReference type="Gene3D" id="3.30.70.1320">
    <property type="entry name" value="Multidrug efflux transporter AcrB pore domain like"/>
    <property type="match status" value="1"/>
</dbReference>